<dbReference type="Pfam" id="PF01541">
    <property type="entry name" value="GIY-YIG"/>
    <property type="match status" value="1"/>
</dbReference>
<dbReference type="AlphaFoldDB" id="A0A1F8F3I5"/>
<organism evidence="3 4">
    <name type="scientific">Candidatus Yanofskybacteria bacterium RIFCSPHIGHO2_02_FULL_38_22b</name>
    <dbReference type="NCBI Taxonomy" id="1802673"/>
    <lineage>
        <taxon>Bacteria</taxon>
        <taxon>Candidatus Yanofskyibacteriota</taxon>
    </lineage>
</organism>
<accession>A0A1F8F3I5</accession>
<evidence type="ECO:0000256" key="1">
    <source>
        <dbReference type="ARBA" id="ARBA00007435"/>
    </source>
</evidence>
<evidence type="ECO:0000259" key="2">
    <source>
        <dbReference type="PROSITE" id="PS50164"/>
    </source>
</evidence>
<dbReference type="PROSITE" id="PS50164">
    <property type="entry name" value="GIY_YIG"/>
    <property type="match status" value="1"/>
</dbReference>
<reference evidence="3 4" key="1">
    <citation type="journal article" date="2016" name="Nat. Commun.">
        <title>Thousands of microbial genomes shed light on interconnected biogeochemical processes in an aquifer system.</title>
        <authorList>
            <person name="Anantharaman K."/>
            <person name="Brown C.T."/>
            <person name="Hug L.A."/>
            <person name="Sharon I."/>
            <person name="Castelle C.J."/>
            <person name="Probst A.J."/>
            <person name="Thomas B.C."/>
            <person name="Singh A."/>
            <person name="Wilkins M.J."/>
            <person name="Karaoz U."/>
            <person name="Brodie E.L."/>
            <person name="Williams K.H."/>
            <person name="Hubbard S.S."/>
            <person name="Banfield J.F."/>
        </authorList>
    </citation>
    <scope>NUCLEOTIDE SEQUENCE [LARGE SCALE GENOMIC DNA]</scope>
</reference>
<comment type="similarity">
    <text evidence="1">Belongs to the UPF0213 family.</text>
</comment>
<proteinExistence type="inferred from homology"/>
<dbReference type="SUPFAM" id="SSF82771">
    <property type="entry name" value="GIY-YIG endonuclease"/>
    <property type="match status" value="1"/>
</dbReference>
<evidence type="ECO:0000313" key="4">
    <source>
        <dbReference type="Proteomes" id="UP000176834"/>
    </source>
</evidence>
<dbReference type="InterPro" id="IPR000305">
    <property type="entry name" value="GIY-YIG_endonuc"/>
</dbReference>
<dbReference type="InterPro" id="IPR035901">
    <property type="entry name" value="GIY-YIG_endonuc_sf"/>
</dbReference>
<sequence>MFYLYILESVKFGTYYIGISKVSERRMCSHNSGKVRSTKHKRPWKKVYQEMFETLAMARKREVYLKSLKKRSAIEKVIKHF</sequence>
<evidence type="ECO:0000313" key="3">
    <source>
        <dbReference type="EMBL" id="OGN07150.1"/>
    </source>
</evidence>
<dbReference type="EMBL" id="MGJN01000009">
    <property type="protein sequence ID" value="OGN07150.1"/>
    <property type="molecule type" value="Genomic_DNA"/>
</dbReference>
<feature type="domain" description="GIY-YIG" evidence="2">
    <location>
        <begin position="1"/>
        <end position="76"/>
    </location>
</feature>
<protein>
    <recommendedName>
        <fullName evidence="2">GIY-YIG domain-containing protein</fullName>
    </recommendedName>
</protein>
<dbReference type="Proteomes" id="UP000176834">
    <property type="component" value="Unassembled WGS sequence"/>
</dbReference>
<dbReference type="InterPro" id="IPR050190">
    <property type="entry name" value="UPF0213_domain"/>
</dbReference>
<comment type="caution">
    <text evidence="3">The sequence shown here is derived from an EMBL/GenBank/DDBJ whole genome shotgun (WGS) entry which is preliminary data.</text>
</comment>
<name>A0A1F8F3I5_9BACT</name>
<gene>
    <name evidence="3" type="ORF">A3B86_01950</name>
</gene>
<dbReference type="PANTHER" id="PTHR34477:SF1">
    <property type="entry name" value="UPF0213 PROTEIN YHBQ"/>
    <property type="match status" value="1"/>
</dbReference>
<dbReference type="Gene3D" id="3.40.1440.10">
    <property type="entry name" value="GIY-YIG endonuclease"/>
    <property type="match status" value="1"/>
</dbReference>
<dbReference type="PANTHER" id="PTHR34477">
    <property type="entry name" value="UPF0213 PROTEIN YHBQ"/>
    <property type="match status" value="1"/>
</dbReference>